<dbReference type="OrthoDB" id="10432953at2759"/>
<gene>
    <name evidence="1" type="ORF">VCS650_LOCUS11652</name>
</gene>
<dbReference type="Proteomes" id="UP000663891">
    <property type="component" value="Unassembled WGS sequence"/>
</dbReference>
<proteinExistence type="predicted"/>
<dbReference type="EMBL" id="CAJNON010000087">
    <property type="protein sequence ID" value="CAF0943703.1"/>
    <property type="molecule type" value="Genomic_DNA"/>
</dbReference>
<reference evidence="1" key="1">
    <citation type="submission" date="2021-02" db="EMBL/GenBank/DDBJ databases">
        <authorList>
            <person name="Nowell W R."/>
        </authorList>
    </citation>
    <scope>NUCLEOTIDE SEQUENCE</scope>
</reference>
<organism evidence="1 2">
    <name type="scientific">Adineta steineri</name>
    <dbReference type="NCBI Taxonomy" id="433720"/>
    <lineage>
        <taxon>Eukaryota</taxon>
        <taxon>Metazoa</taxon>
        <taxon>Spiralia</taxon>
        <taxon>Gnathifera</taxon>
        <taxon>Rotifera</taxon>
        <taxon>Eurotatoria</taxon>
        <taxon>Bdelloidea</taxon>
        <taxon>Adinetida</taxon>
        <taxon>Adinetidae</taxon>
        <taxon>Adineta</taxon>
    </lineage>
</organism>
<accession>A0A814CNK4</accession>
<evidence type="ECO:0000313" key="2">
    <source>
        <dbReference type="Proteomes" id="UP000663891"/>
    </source>
</evidence>
<dbReference type="AlphaFoldDB" id="A0A814CNK4"/>
<comment type="caution">
    <text evidence="1">The sequence shown here is derived from an EMBL/GenBank/DDBJ whole genome shotgun (WGS) entry which is preliminary data.</text>
</comment>
<sequence>MRTTTSIESTTYQRLNNLLLQHQHYINHLQLPTTNFDTSKNILSVIESRIELINITSIDLPFPLEYFSNLKSIIISTPYGLSKDQMKLIFKKQFYLTQKQPSSYRNNLNELINGIQQFSSSLICLSLNLFECDNIRENEIPFNGVKLQQLLESMIELEQFHLYATLNSYDNSRNVLSQFQDQYWFDHKWTFEMHGTYFYTLPFHFEYLHEFYELILEYDSNEEVKSHVTLDNITTIQFDHGSVENGNEWLIQALPNLNHLILSTVDLPSPDSQSVDLLNKRIRRLDINSTDSLLEQLTEISYVYFSNIEHIYFERSQSYADIVKKILKNFKSLERLIIRSLQELYECRDIMTSDLTNILEHSDMVEIKKKFQMKQLGG</sequence>
<evidence type="ECO:0000313" key="1">
    <source>
        <dbReference type="EMBL" id="CAF0943703.1"/>
    </source>
</evidence>
<name>A0A814CNK4_9BILA</name>
<protein>
    <submittedName>
        <fullName evidence="1">Uncharacterized protein</fullName>
    </submittedName>
</protein>